<accession>A0A0L0CQH0</accession>
<dbReference type="GO" id="GO:0016020">
    <property type="term" value="C:membrane"/>
    <property type="evidence" value="ECO:0007669"/>
    <property type="project" value="TreeGrafter"/>
</dbReference>
<reference evidence="3 4" key="1">
    <citation type="journal article" date="2015" name="Nat. Commun.">
        <title>Lucilia cuprina genome unlocks parasitic fly biology to underpin future interventions.</title>
        <authorList>
            <person name="Anstead C.A."/>
            <person name="Korhonen P.K."/>
            <person name="Young N.D."/>
            <person name="Hall R.S."/>
            <person name="Jex A.R."/>
            <person name="Murali S.C."/>
            <person name="Hughes D.S."/>
            <person name="Lee S.F."/>
            <person name="Perry T."/>
            <person name="Stroehlein A.J."/>
            <person name="Ansell B.R."/>
            <person name="Breugelmans B."/>
            <person name="Hofmann A."/>
            <person name="Qu J."/>
            <person name="Dugan S."/>
            <person name="Lee S.L."/>
            <person name="Chao H."/>
            <person name="Dinh H."/>
            <person name="Han Y."/>
            <person name="Doddapaneni H.V."/>
            <person name="Worley K.C."/>
            <person name="Muzny D.M."/>
            <person name="Ioannidis P."/>
            <person name="Waterhouse R.M."/>
            <person name="Zdobnov E.M."/>
            <person name="James P.J."/>
            <person name="Bagnall N.H."/>
            <person name="Kotze A.C."/>
            <person name="Gibbs R.A."/>
            <person name="Richards S."/>
            <person name="Batterham P."/>
            <person name="Gasser R.B."/>
        </authorList>
    </citation>
    <scope>NUCLEOTIDE SEQUENCE [LARGE SCALE GENOMIC DNA]</scope>
    <source>
        <strain evidence="3 4">LS</strain>
        <tissue evidence="3">Full body</tissue>
    </source>
</reference>
<keyword evidence="1" id="KW-0175">Coiled coil</keyword>
<evidence type="ECO:0000259" key="2">
    <source>
        <dbReference type="Pfam" id="PF04091"/>
    </source>
</evidence>
<dbReference type="Proteomes" id="UP000037069">
    <property type="component" value="Unassembled WGS sequence"/>
</dbReference>
<dbReference type="InterPro" id="IPR042044">
    <property type="entry name" value="EXOC6PINT-1/Sec15/Tip20_C_dom2"/>
</dbReference>
<dbReference type="GO" id="GO:0006886">
    <property type="term" value="P:intracellular protein transport"/>
    <property type="evidence" value="ECO:0007669"/>
    <property type="project" value="InterPro"/>
</dbReference>
<feature type="non-terminal residue" evidence="3">
    <location>
        <position position="1"/>
    </location>
</feature>
<dbReference type="STRING" id="7375.A0A0L0CQH0"/>
<dbReference type="AlphaFoldDB" id="A0A0L0CQH0"/>
<organism evidence="3 4">
    <name type="scientific">Lucilia cuprina</name>
    <name type="common">Green bottle fly</name>
    <name type="synonym">Australian sheep blowfly</name>
    <dbReference type="NCBI Taxonomy" id="7375"/>
    <lineage>
        <taxon>Eukaryota</taxon>
        <taxon>Metazoa</taxon>
        <taxon>Ecdysozoa</taxon>
        <taxon>Arthropoda</taxon>
        <taxon>Hexapoda</taxon>
        <taxon>Insecta</taxon>
        <taxon>Pterygota</taxon>
        <taxon>Neoptera</taxon>
        <taxon>Endopterygota</taxon>
        <taxon>Diptera</taxon>
        <taxon>Brachycera</taxon>
        <taxon>Muscomorpha</taxon>
        <taxon>Oestroidea</taxon>
        <taxon>Calliphoridae</taxon>
        <taxon>Luciliinae</taxon>
        <taxon>Lucilia</taxon>
    </lineage>
</organism>
<dbReference type="PANTHER" id="PTHR12702">
    <property type="entry name" value="SEC15"/>
    <property type="match status" value="1"/>
</dbReference>
<dbReference type="Gene3D" id="1.20.58.670">
    <property type="entry name" value="Dsl1p vesicle tethering complex, Tip20p subunit, domain D"/>
    <property type="match status" value="1"/>
</dbReference>
<dbReference type="Pfam" id="PF04091">
    <property type="entry name" value="Sec15_C"/>
    <property type="match status" value="1"/>
</dbReference>
<evidence type="ECO:0000256" key="1">
    <source>
        <dbReference type="ARBA" id="ARBA00023054"/>
    </source>
</evidence>
<evidence type="ECO:0000313" key="4">
    <source>
        <dbReference type="Proteomes" id="UP000037069"/>
    </source>
</evidence>
<dbReference type="InterPro" id="IPR046361">
    <property type="entry name" value="EXOC6/Sec15_C"/>
</dbReference>
<dbReference type="GO" id="GO:0090522">
    <property type="term" value="P:vesicle tethering involved in exocytosis"/>
    <property type="evidence" value="ECO:0007669"/>
    <property type="project" value="InterPro"/>
</dbReference>
<dbReference type="GO" id="GO:0000145">
    <property type="term" value="C:exocyst"/>
    <property type="evidence" value="ECO:0007669"/>
    <property type="project" value="TreeGrafter"/>
</dbReference>
<sequence length="169" mass="19118">IYVLLEETVLAFFNSSNFSWSTEEEQLSPSSMVLEMTTYLLTMANTILLRLPPEVRSLAFFNLSENVNTGLKNILQEITPDATPQALSNFDADLQFLEKSLAEIASGSDISMPLLESRQLLDFLRSSDPMDEYNNPTIRLRKYDRLDIKNANMLLMRIKPELATSESSG</sequence>
<feature type="non-terminal residue" evidence="3">
    <location>
        <position position="169"/>
    </location>
</feature>
<proteinExistence type="predicted"/>
<dbReference type="PANTHER" id="PTHR12702:SF0">
    <property type="entry name" value="EXOCYST COMPLEX COMPONENT 6"/>
    <property type="match status" value="1"/>
</dbReference>
<name>A0A0L0CQH0_LUCCU</name>
<keyword evidence="4" id="KW-1185">Reference proteome</keyword>
<dbReference type="EMBL" id="JRES01000046">
    <property type="protein sequence ID" value="KNC34620.1"/>
    <property type="molecule type" value="Genomic_DNA"/>
</dbReference>
<dbReference type="InterPro" id="IPR007225">
    <property type="entry name" value="EXOC6/Sec15"/>
</dbReference>
<comment type="caution">
    <text evidence="3">The sequence shown here is derived from an EMBL/GenBank/DDBJ whole genome shotgun (WGS) entry which is preliminary data.</text>
</comment>
<gene>
    <name evidence="3" type="ORF">FF38_00658</name>
</gene>
<protein>
    <recommendedName>
        <fullName evidence="2">Exocyst complex subunit EXOC6/Sec15 C-terminal domain-containing protein</fullName>
    </recommendedName>
</protein>
<evidence type="ECO:0000313" key="3">
    <source>
        <dbReference type="EMBL" id="KNC34620.1"/>
    </source>
</evidence>
<feature type="domain" description="Exocyst complex subunit EXOC6/Sec15 C-terminal" evidence="2">
    <location>
        <begin position="1"/>
        <end position="156"/>
    </location>
</feature>
<dbReference type="GO" id="GO:0006893">
    <property type="term" value="P:Golgi to plasma membrane transport"/>
    <property type="evidence" value="ECO:0007669"/>
    <property type="project" value="TreeGrafter"/>
</dbReference>